<name>A0ABU6R9Y5_9FABA</name>
<organism evidence="3 4">
    <name type="scientific">Stylosanthes scabra</name>
    <dbReference type="NCBI Taxonomy" id="79078"/>
    <lineage>
        <taxon>Eukaryota</taxon>
        <taxon>Viridiplantae</taxon>
        <taxon>Streptophyta</taxon>
        <taxon>Embryophyta</taxon>
        <taxon>Tracheophyta</taxon>
        <taxon>Spermatophyta</taxon>
        <taxon>Magnoliopsida</taxon>
        <taxon>eudicotyledons</taxon>
        <taxon>Gunneridae</taxon>
        <taxon>Pentapetalae</taxon>
        <taxon>rosids</taxon>
        <taxon>fabids</taxon>
        <taxon>Fabales</taxon>
        <taxon>Fabaceae</taxon>
        <taxon>Papilionoideae</taxon>
        <taxon>50 kb inversion clade</taxon>
        <taxon>dalbergioids sensu lato</taxon>
        <taxon>Dalbergieae</taxon>
        <taxon>Pterocarpus clade</taxon>
        <taxon>Stylosanthes</taxon>
    </lineage>
</organism>
<dbReference type="PANTHER" id="PTHR31147:SF66">
    <property type="entry name" value="OS05G0315700 PROTEIN"/>
    <property type="match status" value="1"/>
</dbReference>
<dbReference type="Proteomes" id="UP001341840">
    <property type="component" value="Unassembled WGS sequence"/>
</dbReference>
<evidence type="ECO:0000313" key="3">
    <source>
        <dbReference type="EMBL" id="MED6120782.1"/>
    </source>
</evidence>
<proteinExistence type="inferred from homology"/>
<dbReference type="Pfam" id="PF02458">
    <property type="entry name" value="Transferase"/>
    <property type="match status" value="1"/>
</dbReference>
<evidence type="ECO:0000256" key="2">
    <source>
        <dbReference type="ARBA" id="ARBA00022679"/>
    </source>
</evidence>
<protein>
    <recommendedName>
        <fullName evidence="5">Benzyl alcohol O-benzoyltransferase</fullName>
    </recommendedName>
</protein>
<comment type="similarity">
    <text evidence="1">Belongs to the plant acyltransferase family.</text>
</comment>
<dbReference type="InterPro" id="IPR050898">
    <property type="entry name" value="Plant_acyltransferase"/>
</dbReference>
<evidence type="ECO:0008006" key="5">
    <source>
        <dbReference type="Google" id="ProtNLM"/>
    </source>
</evidence>
<sequence>MARGAHQPSVLPIWQRDLLSARNPPRITYNHPEFDKDKDIVEWQTIIGSIENMIERFFFFGPTEIASLRCLILNNNHQLGEEYTRFELITACLWYCLAKALQLPPEKEVRMCCVVNGRERFNPPMPIGYYGNVISFPAAVTIVKKFCEDPFECVVTRIGFRKVDFGWGNAVYGGVTGANNSFGEMILMDYENSNGEEGVLIPIYLPADAMKRFAKELDDMLRNPNQTLKSGNKYQLKSTL</sequence>
<dbReference type="EMBL" id="JASCZI010030294">
    <property type="protein sequence ID" value="MED6120782.1"/>
    <property type="molecule type" value="Genomic_DNA"/>
</dbReference>
<accession>A0ABU6R9Y5</accession>
<evidence type="ECO:0000256" key="1">
    <source>
        <dbReference type="ARBA" id="ARBA00009861"/>
    </source>
</evidence>
<keyword evidence="4" id="KW-1185">Reference proteome</keyword>
<reference evidence="3 4" key="1">
    <citation type="journal article" date="2023" name="Plants (Basel)">
        <title>Bridging the Gap: Combining Genomics and Transcriptomics Approaches to Understand Stylosanthes scabra, an Orphan Legume from the Brazilian Caatinga.</title>
        <authorList>
            <person name="Ferreira-Neto J.R.C."/>
            <person name="da Silva M.D."/>
            <person name="Binneck E."/>
            <person name="de Melo N.F."/>
            <person name="da Silva R.H."/>
            <person name="de Melo A.L.T.M."/>
            <person name="Pandolfi V."/>
            <person name="Bustamante F.O."/>
            <person name="Brasileiro-Vidal A.C."/>
            <person name="Benko-Iseppon A.M."/>
        </authorList>
    </citation>
    <scope>NUCLEOTIDE SEQUENCE [LARGE SCALE GENOMIC DNA]</scope>
    <source>
        <tissue evidence="3">Leaves</tissue>
    </source>
</reference>
<dbReference type="Gene3D" id="3.30.559.10">
    <property type="entry name" value="Chloramphenicol acetyltransferase-like domain"/>
    <property type="match status" value="2"/>
</dbReference>
<gene>
    <name evidence="3" type="ORF">PIB30_024216</name>
</gene>
<evidence type="ECO:0000313" key="4">
    <source>
        <dbReference type="Proteomes" id="UP001341840"/>
    </source>
</evidence>
<dbReference type="PANTHER" id="PTHR31147">
    <property type="entry name" value="ACYL TRANSFERASE 4"/>
    <property type="match status" value="1"/>
</dbReference>
<dbReference type="InterPro" id="IPR023213">
    <property type="entry name" value="CAT-like_dom_sf"/>
</dbReference>
<comment type="caution">
    <text evidence="3">The sequence shown here is derived from an EMBL/GenBank/DDBJ whole genome shotgun (WGS) entry which is preliminary data.</text>
</comment>
<keyword evidence="2" id="KW-0808">Transferase</keyword>